<evidence type="ECO:0000313" key="2">
    <source>
        <dbReference type="EMBL" id="MCF4006312.1"/>
    </source>
</evidence>
<proteinExistence type="predicted"/>
<feature type="transmembrane region" description="Helical" evidence="1">
    <location>
        <begin position="47"/>
        <end position="64"/>
    </location>
</feature>
<evidence type="ECO:0000313" key="3">
    <source>
        <dbReference type="Proteomes" id="UP001139336"/>
    </source>
</evidence>
<keyword evidence="1" id="KW-0472">Membrane</keyword>
<dbReference type="Proteomes" id="UP001139336">
    <property type="component" value="Unassembled WGS sequence"/>
</dbReference>
<comment type="caution">
    <text evidence="2">The sequence shown here is derived from an EMBL/GenBank/DDBJ whole genome shotgun (WGS) entry which is preliminary data.</text>
</comment>
<dbReference type="EMBL" id="JAKGSI010000002">
    <property type="protein sequence ID" value="MCF4006312.1"/>
    <property type="molecule type" value="Genomic_DNA"/>
</dbReference>
<reference evidence="2" key="1">
    <citation type="submission" date="2022-01" db="EMBL/GenBank/DDBJ databases">
        <title>Corynebacterium sp. nov isolated from isolated from the feces of the greater white-fronted geese (Anser albifrons) at Poyang Lake, PR China.</title>
        <authorList>
            <person name="Liu Q."/>
        </authorList>
    </citation>
    <scope>NUCLEOTIDE SEQUENCE</scope>
    <source>
        <strain evidence="2">JCM 32435</strain>
    </source>
</reference>
<sequence>MSLEKYPTNPIERRKAAVRRYSKSGAIRVGAGLGGGIVLGLVFSSWLIFWLGFAVAVVGGVRNWQKISRIINHKD</sequence>
<dbReference type="AlphaFoldDB" id="A0A9X1QMZ0"/>
<gene>
    <name evidence="2" type="ORF">L1O03_03845</name>
</gene>
<name>A0A9X1QMZ0_9CORY</name>
<accession>A0A9X1QMZ0</accession>
<keyword evidence="1" id="KW-0812">Transmembrane</keyword>
<organism evidence="2 3">
    <name type="scientific">Corynebacterium uropygiale</name>
    <dbReference type="NCBI Taxonomy" id="1775911"/>
    <lineage>
        <taxon>Bacteria</taxon>
        <taxon>Bacillati</taxon>
        <taxon>Actinomycetota</taxon>
        <taxon>Actinomycetes</taxon>
        <taxon>Mycobacteriales</taxon>
        <taxon>Corynebacteriaceae</taxon>
        <taxon>Corynebacterium</taxon>
    </lineage>
</organism>
<dbReference type="RefSeq" id="WP_236118123.1">
    <property type="nucleotide sequence ID" value="NZ_JAKGSI010000002.1"/>
</dbReference>
<evidence type="ECO:0000256" key="1">
    <source>
        <dbReference type="SAM" id="Phobius"/>
    </source>
</evidence>
<protein>
    <submittedName>
        <fullName evidence="2">Uncharacterized protein</fullName>
    </submittedName>
</protein>
<keyword evidence="3" id="KW-1185">Reference proteome</keyword>
<keyword evidence="1" id="KW-1133">Transmembrane helix</keyword>